<dbReference type="InterPro" id="IPR038887">
    <property type="entry name" value="Nus1/NgBR"/>
</dbReference>
<keyword evidence="14" id="KW-1185">Reference proteome</keyword>
<dbReference type="PANTHER" id="PTHR21528:SF0">
    <property type="entry name" value="DEHYDRODOLICHYL DIPHOSPHATE SYNTHASE COMPLEX SUBUNIT NUS1"/>
    <property type="match status" value="1"/>
</dbReference>
<dbReference type="HOGENOM" id="CLU_051870_3_0_1"/>
<dbReference type="SUPFAM" id="SSF64005">
    <property type="entry name" value="Undecaprenyl diphosphate synthase"/>
    <property type="match status" value="1"/>
</dbReference>
<evidence type="ECO:0000256" key="3">
    <source>
        <dbReference type="ARBA" id="ARBA00004922"/>
    </source>
</evidence>
<dbReference type="GO" id="GO:0045547">
    <property type="term" value="F:ditrans,polycis-polyprenyl diphosphate synthase [(2E,6E)-farnesyl diphosphate specific] activity"/>
    <property type="evidence" value="ECO:0007669"/>
    <property type="project" value="UniProtKB-EC"/>
</dbReference>
<dbReference type="AlphaFoldDB" id="E9EIM0"/>
<dbReference type="InParanoid" id="E9EIM0"/>
<evidence type="ECO:0000256" key="4">
    <source>
        <dbReference type="ARBA" id="ARBA00005432"/>
    </source>
</evidence>
<evidence type="ECO:0000256" key="9">
    <source>
        <dbReference type="ARBA" id="ARBA00022842"/>
    </source>
</evidence>
<reference evidence="13 14" key="1">
    <citation type="journal article" date="2011" name="PLoS Genet.">
        <title>Genome sequencing and comparative transcriptomics of the model entomopathogenic fungi Metarhizium anisopliae and M. acridum.</title>
        <authorList>
            <person name="Gao Q."/>
            <person name="Jin K."/>
            <person name="Ying S.H."/>
            <person name="Zhang Y."/>
            <person name="Xiao G."/>
            <person name="Shang Y."/>
            <person name="Duan Z."/>
            <person name="Hu X."/>
            <person name="Xie X.Q."/>
            <person name="Zhou G."/>
            <person name="Peng G."/>
            <person name="Luo Z."/>
            <person name="Huang W."/>
            <person name="Wang B."/>
            <person name="Fang W."/>
            <person name="Wang S."/>
            <person name="Zhong Y."/>
            <person name="Ma L.J."/>
            <person name="St Leger R.J."/>
            <person name="Zhao G.P."/>
            <person name="Pei Y."/>
            <person name="Feng M.G."/>
            <person name="Xia Y."/>
            <person name="Wang C."/>
        </authorList>
    </citation>
    <scope>NUCLEOTIDE SEQUENCE [LARGE SCALE GENOMIC DNA]</scope>
    <source>
        <strain evidence="13 14">CQMa 102</strain>
    </source>
</reference>
<evidence type="ECO:0000313" key="14">
    <source>
        <dbReference type="Proteomes" id="UP000002499"/>
    </source>
</evidence>
<dbReference type="eggNOG" id="KOG2818">
    <property type="taxonomic scope" value="Eukaryota"/>
</dbReference>
<sequence>MSQIHELILERFETCFPEDLSGISVFSPREEPDPLLKSEKSDQENYKLYLIAGEDGRDTVAELTCAWAKKVYAGEVDMDDVSMQLIQKELEETIMPNPDLLIVFGGHIDLCGYPPWQSRSAELSCMRDNGRFRYKVFLNALKAYAGAEMRDTK</sequence>
<comment type="subcellular location">
    <subcellularLocation>
        <location evidence="2">Endoplasmic reticulum membrane</location>
    </subcellularLocation>
</comment>
<organism evidence="14">
    <name type="scientific">Metarhizium acridum (strain CQMa 102)</name>
    <dbReference type="NCBI Taxonomy" id="655827"/>
    <lineage>
        <taxon>Eukaryota</taxon>
        <taxon>Fungi</taxon>
        <taxon>Dikarya</taxon>
        <taxon>Ascomycota</taxon>
        <taxon>Pezizomycotina</taxon>
        <taxon>Sordariomycetes</taxon>
        <taxon>Hypocreomycetidae</taxon>
        <taxon>Hypocreales</taxon>
        <taxon>Clavicipitaceae</taxon>
        <taxon>Metarhizium</taxon>
    </lineage>
</organism>
<evidence type="ECO:0000313" key="13">
    <source>
        <dbReference type="EMBL" id="EFY84240.1"/>
    </source>
</evidence>
<dbReference type="GO" id="GO:1904423">
    <property type="term" value="C:dehydrodolichyl diphosphate synthase complex"/>
    <property type="evidence" value="ECO:0007669"/>
    <property type="project" value="InterPro"/>
</dbReference>
<dbReference type="OrthoDB" id="19639at2759"/>
<dbReference type="InterPro" id="IPR036424">
    <property type="entry name" value="UPP_synth-like_sf"/>
</dbReference>
<evidence type="ECO:0000256" key="11">
    <source>
        <dbReference type="ARBA" id="ARBA00023136"/>
    </source>
</evidence>
<dbReference type="STRING" id="655827.E9EIM0"/>
<evidence type="ECO:0000256" key="1">
    <source>
        <dbReference type="ARBA" id="ARBA00001946"/>
    </source>
</evidence>
<dbReference type="GO" id="GO:0005789">
    <property type="term" value="C:endoplasmic reticulum membrane"/>
    <property type="evidence" value="ECO:0007669"/>
    <property type="project" value="UniProtKB-SubCell"/>
</dbReference>
<dbReference type="Gene3D" id="3.40.1180.10">
    <property type="entry name" value="Decaprenyl diphosphate synthase-like"/>
    <property type="match status" value="1"/>
</dbReference>
<dbReference type="InterPro" id="IPR001441">
    <property type="entry name" value="UPP_synth-like"/>
</dbReference>
<keyword evidence="6 13" id="KW-0808">Transferase</keyword>
<comment type="cofactor">
    <cofactor evidence="1">
        <name>Mg(2+)</name>
        <dbReference type="ChEBI" id="CHEBI:18420"/>
    </cofactor>
</comment>
<evidence type="ECO:0000256" key="7">
    <source>
        <dbReference type="ARBA" id="ARBA00022692"/>
    </source>
</evidence>
<keyword evidence="10" id="KW-1133">Transmembrane helix</keyword>
<dbReference type="Proteomes" id="UP000002499">
    <property type="component" value="Unassembled WGS sequence"/>
</dbReference>
<dbReference type="EMBL" id="GL698645">
    <property type="protein sequence ID" value="EFY84240.1"/>
    <property type="molecule type" value="Genomic_DNA"/>
</dbReference>
<evidence type="ECO:0000256" key="2">
    <source>
        <dbReference type="ARBA" id="ARBA00004586"/>
    </source>
</evidence>
<evidence type="ECO:0000256" key="6">
    <source>
        <dbReference type="ARBA" id="ARBA00022679"/>
    </source>
</evidence>
<comment type="catalytic activity">
    <reaction evidence="12">
        <text>n isopentenyl diphosphate + (2E,6E)-farnesyl diphosphate = a di-trans,poly-cis-polyprenyl diphosphate + n diphosphate</text>
        <dbReference type="Rhea" id="RHEA:53008"/>
        <dbReference type="Rhea" id="RHEA-COMP:19494"/>
        <dbReference type="ChEBI" id="CHEBI:33019"/>
        <dbReference type="ChEBI" id="CHEBI:128769"/>
        <dbReference type="ChEBI" id="CHEBI:136960"/>
        <dbReference type="ChEBI" id="CHEBI:175763"/>
        <dbReference type="EC" id="2.5.1.87"/>
    </reaction>
</comment>
<dbReference type="EC" id="2.5.1.87" evidence="5"/>
<proteinExistence type="inferred from homology"/>
<evidence type="ECO:0000256" key="12">
    <source>
        <dbReference type="ARBA" id="ARBA00047353"/>
    </source>
</evidence>
<evidence type="ECO:0000256" key="8">
    <source>
        <dbReference type="ARBA" id="ARBA00022824"/>
    </source>
</evidence>
<gene>
    <name evidence="13" type="ORF">MAC_09718</name>
</gene>
<protein>
    <recommendedName>
        <fullName evidence="5">ditrans,polycis-polyprenyl diphosphate synthase [(2E,6E)-farnesyldiphosphate specific]</fullName>
        <ecNumber evidence="5">2.5.1.87</ecNumber>
    </recommendedName>
</protein>
<keyword evidence="9" id="KW-0460">Magnesium</keyword>
<keyword evidence="8" id="KW-0256">Endoplasmic reticulum</keyword>
<keyword evidence="11" id="KW-0472">Membrane</keyword>
<name>E9EIM0_METAQ</name>
<dbReference type="PANTHER" id="PTHR21528">
    <property type="entry name" value="DEHYDRODOLICHYL DIPHOSPHATE SYNTHASE COMPLEX SUBUNIT NUS1"/>
    <property type="match status" value="1"/>
</dbReference>
<comment type="similarity">
    <text evidence="4">Belongs to the UPP synthase family.</text>
</comment>
<accession>E9EIM0</accession>
<dbReference type="Pfam" id="PF01255">
    <property type="entry name" value="Prenyltransf"/>
    <property type="match status" value="1"/>
</dbReference>
<evidence type="ECO:0000256" key="5">
    <source>
        <dbReference type="ARBA" id="ARBA00012596"/>
    </source>
</evidence>
<dbReference type="UniPathway" id="UPA00378"/>
<comment type="pathway">
    <text evidence="3">Protein modification; protein glycosylation.</text>
</comment>
<keyword evidence="7" id="KW-0812">Transmembrane</keyword>
<evidence type="ECO:0000256" key="10">
    <source>
        <dbReference type="ARBA" id="ARBA00022989"/>
    </source>
</evidence>